<dbReference type="AlphaFoldDB" id="A0AB33TD18"/>
<evidence type="ECO:0000313" key="3">
    <source>
        <dbReference type="Proteomes" id="UP000038487"/>
    </source>
</evidence>
<evidence type="ECO:0000256" key="1">
    <source>
        <dbReference type="SAM" id="MobiDB-lite"/>
    </source>
</evidence>
<protein>
    <submittedName>
        <fullName evidence="2">Uncharacterized protein</fullName>
    </submittedName>
</protein>
<comment type="caution">
    <text evidence="2">The sequence shown here is derived from an EMBL/GenBank/DDBJ whole genome shotgun (WGS) entry which is preliminary data.</text>
</comment>
<dbReference type="RefSeq" id="WP_131724537.1">
    <property type="nucleotide sequence ID" value="NZ_CSXT01000022.1"/>
</dbReference>
<accession>A0AB33TD18</accession>
<dbReference type="EMBL" id="CSUW01000024">
    <property type="protein sequence ID" value="CPT71429.1"/>
    <property type="molecule type" value="Genomic_DNA"/>
</dbReference>
<feature type="compositionally biased region" description="Low complexity" evidence="1">
    <location>
        <begin position="93"/>
        <end position="108"/>
    </location>
</feature>
<reference evidence="2 3" key="1">
    <citation type="submission" date="2015-03" db="EMBL/GenBank/DDBJ databases">
        <authorList>
            <consortium name="Pathogen Informatics"/>
            <person name="Murphy D."/>
        </authorList>
    </citation>
    <scope>NUCLEOTIDE SEQUENCE [LARGE SCALE GENOMIC DNA]</scope>
    <source>
        <strain evidence="2 3">PAP036</strain>
    </source>
</reference>
<sequence>MNAASPDPRPGHELGDERQGDAAASHSASSADSAGSPDVSGLGSELPANGIDPSTFLQPVQEIGSQIGQLPNQLSQAVSPALSGMQQPLSMLQGLAAPAASGPAATSQIPGNGSPGSGQQLRLDPEKAQAATSKAEAESAEHAAHTSGAPAVGGTSASDVAIGGLVAKFAAFRAAGKTHAGGQGSSNAAGRHGGITLIDSADTKAAGEQASVREI</sequence>
<name>A0AB33TD18_9MYCO</name>
<gene>
    <name evidence="2" type="ORF">ERS075527_05486</name>
</gene>
<organism evidence="2 3">
    <name type="scientific">Mycobacteroides abscessus</name>
    <dbReference type="NCBI Taxonomy" id="36809"/>
    <lineage>
        <taxon>Bacteria</taxon>
        <taxon>Bacillati</taxon>
        <taxon>Actinomycetota</taxon>
        <taxon>Actinomycetes</taxon>
        <taxon>Mycobacteriales</taxon>
        <taxon>Mycobacteriaceae</taxon>
        <taxon>Mycobacteroides</taxon>
    </lineage>
</organism>
<feature type="compositionally biased region" description="Basic and acidic residues" evidence="1">
    <location>
        <begin position="135"/>
        <end position="144"/>
    </location>
</feature>
<dbReference type="Proteomes" id="UP000038487">
    <property type="component" value="Unassembled WGS sequence"/>
</dbReference>
<feature type="compositionally biased region" description="Low complexity" evidence="1">
    <location>
        <begin position="21"/>
        <end position="36"/>
    </location>
</feature>
<feature type="region of interest" description="Disordered" evidence="1">
    <location>
        <begin position="93"/>
        <end position="155"/>
    </location>
</feature>
<evidence type="ECO:0000313" key="2">
    <source>
        <dbReference type="EMBL" id="CPT71429.1"/>
    </source>
</evidence>
<feature type="region of interest" description="Disordered" evidence="1">
    <location>
        <begin position="1"/>
        <end position="63"/>
    </location>
</feature>
<proteinExistence type="predicted"/>
<feature type="compositionally biased region" description="Basic and acidic residues" evidence="1">
    <location>
        <begin position="9"/>
        <end position="20"/>
    </location>
</feature>